<dbReference type="InterPro" id="IPR038765">
    <property type="entry name" value="Papain-like_cys_pep_sf"/>
</dbReference>
<organism evidence="2 3">
    <name type="scientific">Syntrophobacter fumaroxidans (strain DSM 10017 / MPOB)</name>
    <dbReference type="NCBI Taxonomy" id="335543"/>
    <lineage>
        <taxon>Bacteria</taxon>
        <taxon>Pseudomonadati</taxon>
        <taxon>Thermodesulfobacteriota</taxon>
        <taxon>Syntrophobacteria</taxon>
        <taxon>Syntrophobacterales</taxon>
        <taxon>Syntrophobacteraceae</taxon>
        <taxon>Syntrophobacter</taxon>
    </lineage>
</organism>
<proteinExistence type="predicted"/>
<dbReference type="InParanoid" id="A0LGG1"/>
<reference evidence="2 3" key="1">
    <citation type="submission" date="2006-10" db="EMBL/GenBank/DDBJ databases">
        <title>Complete sequence of Syntrophobacter fumaroxidans MPOB.</title>
        <authorList>
            <consortium name="US DOE Joint Genome Institute"/>
            <person name="Copeland A."/>
            <person name="Lucas S."/>
            <person name="Lapidus A."/>
            <person name="Barry K."/>
            <person name="Detter J.C."/>
            <person name="Glavina del Rio T."/>
            <person name="Hammon N."/>
            <person name="Israni S."/>
            <person name="Pitluck S."/>
            <person name="Goltsman E.G."/>
            <person name="Martinez M."/>
            <person name="Schmutz J."/>
            <person name="Larimer F."/>
            <person name="Land M."/>
            <person name="Hauser L."/>
            <person name="Kyrpides N."/>
            <person name="Kim E."/>
            <person name="Boone D.R."/>
            <person name="Brockman F."/>
            <person name="Culley D."/>
            <person name="Ferry J."/>
            <person name="Gunsalus R."/>
            <person name="McInerney M.J."/>
            <person name="Morrison M."/>
            <person name="Plugge C."/>
            <person name="Rohlin L."/>
            <person name="Scholten J."/>
            <person name="Sieber J."/>
            <person name="Stams A.J.M."/>
            <person name="Worm P."/>
            <person name="Henstra A.M."/>
            <person name="Richardson P."/>
        </authorList>
    </citation>
    <scope>NUCLEOTIDE SEQUENCE [LARGE SCALE GENOMIC DNA]</scope>
    <source>
        <strain evidence="3">DSM 10017 / MPOB</strain>
    </source>
</reference>
<protein>
    <recommendedName>
        <fullName evidence="1">Transglutaminase-like domain-containing protein</fullName>
    </recommendedName>
</protein>
<dbReference type="KEGG" id="sfu:Sfum_0816"/>
<dbReference type="RefSeq" id="WP_011697686.1">
    <property type="nucleotide sequence ID" value="NC_008554.1"/>
</dbReference>
<dbReference type="Pfam" id="PF01841">
    <property type="entry name" value="Transglut_core"/>
    <property type="match status" value="1"/>
</dbReference>
<dbReference type="Gene3D" id="3.10.620.30">
    <property type="match status" value="1"/>
</dbReference>
<dbReference type="OrthoDB" id="9804872at2"/>
<dbReference type="STRING" id="335543.Sfum_0816"/>
<dbReference type="AlphaFoldDB" id="A0LGG1"/>
<dbReference type="Proteomes" id="UP000001784">
    <property type="component" value="Chromosome"/>
</dbReference>
<sequence>MKNKSGRNAVTQLKATKLIKSFVEGMKLETLDDLIALKVKMRSVLNTIPYEESIVPQIRKIMWRRTAHQILEDGYIYSRDSCTDIVILFMALCKSLGRETRFVKVRKHNGDPEMHSIAEIRLPKPYGWYIFDLAYDNPPEKGRMTPGSVYRGWELWRKGRDSWDLGLWKYRDRHKIFARPSSASGK</sequence>
<dbReference type="eggNOG" id="COG1305">
    <property type="taxonomic scope" value="Bacteria"/>
</dbReference>
<dbReference type="EMBL" id="CP000478">
    <property type="protein sequence ID" value="ABK16513.1"/>
    <property type="molecule type" value="Genomic_DNA"/>
</dbReference>
<gene>
    <name evidence="2" type="ordered locus">Sfum_0816</name>
</gene>
<name>A0LGG1_SYNFM</name>
<accession>A0LGG1</accession>
<dbReference type="InterPro" id="IPR002931">
    <property type="entry name" value="Transglutaminase-like"/>
</dbReference>
<evidence type="ECO:0000259" key="1">
    <source>
        <dbReference type="Pfam" id="PF01841"/>
    </source>
</evidence>
<feature type="domain" description="Transglutaminase-like" evidence="1">
    <location>
        <begin position="80"/>
        <end position="132"/>
    </location>
</feature>
<evidence type="ECO:0000313" key="2">
    <source>
        <dbReference type="EMBL" id="ABK16513.1"/>
    </source>
</evidence>
<dbReference type="HOGENOM" id="CLU_1453728_0_0_7"/>
<keyword evidence="3" id="KW-1185">Reference proteome</keyword>
<dbReference type="SUPFAM" id="SSF54001">
    <property type="entry name" value="Cysteine proteinases"/>
    <property type="match status" value="1"/>
</dbReference>
<evidence type="ECO:0000313" key="3">
    <source>
        <dbReference type="Proteomes" id="UP000001784"/>
    </source>
</evidence>